<sequence length="63" mass="7041">MDDSLWGRIPPEMQAEVDRLVSIGHNVQAIAAMREHAGLPQPSLPECVDLLDQRFTALRSDSR</sequence>
<organism evidence="1 2">
    <name type="scientific">Streptomyces caniferus</name>
    <dbReference type="NCBI Taxonomy" id="285557"/>
    <lineage>
        <taxon>Bacteria</taxon>
        <taxon>Bacillati</taxon>
        <taxon>Actinomycetota</taxon>
        <taxon>Actinomycetes</taxon>
        <taxon>Kitasatosporales</taxon>
        <taxon>Streptomycetaceae</taxon>
        <taxon>Streptomyces</taxon>
    </lineage>
</organism>
<proteinExistence type="predicted"/>
<comment type="caution">
    <text evidence="1">The sequence shown here is derived from an EMBL/GenBank/DDBJ whole genome shotgun (WGS) entry which is preliminary data.</text>
</comment>
<gene>
    <name evidence="1" type="ORF">Scani_18520</name>
</gene>
<evidence type="ECO:0000313" key="2">
    <source>
        <dbReference type="Proteomes" id="UP000435837"/>
    </source>
</evidence>
<name>A0A640S410_9ACTN</name>
<dbReference type="EMBL" id="BLIN01000003">
    <property type="protein sequence ID" value="GFE05584.1"/>
    <property type="molecule type" value="Genomic_DNA"/>
</dbReference>
<dbReference type="AlphaFoldDB" id="A0A640S410"/>
<dbReference type="Proteomes" id="UP000435837">
    <property type="component" value="Unassembled WGS sequence"/>
</dbReference>
<protein>
    <submittedName>
        <fullName evidence="1">Uncharacterized protein</fullName>
    </submittedName>
</protein>
<evidence type="ECO:0000313" key="1">
    <source>
        <dbReference type="EMBL" id="GFE05584.1"/>
    </source>
</evidence>
<reference evidence="1 2" key="1">
    <citation type="submission" date="2019-12" db="EMBL/GenBank/DDBJ databases">
        <title>Whole genome shotgun sequence of Streptomyces caniferus NBRC 15389.</title>
        <authorList>
            <person name="Ichikawa N."/>
            <person name="Kimura A."/>
            <person name="Kitahashi Y."/>
            <person name="Komaki H."/>
            <person name="Tamura T."/>
        </authorList>
    </citation>
    <scope>NUCLEOTIDE SEQUENCE [LARGE SCALE GENOMIC DNA]</scope>
    <source>
        <strain evidence="1 2">NBRC 15389</strain>
    </source>
</reference>
<accession>A0A640S410</accession>